<proteinExistence type="predicted"/>
<organism evidence="1">
    <name type="scientific">Arundo donax</name>
    <name type="common">Giant reed</name>
    <name type="synonym">Donax arundinaceus</name>
    <dbReference type="NCBI Taxonomy" id="35708"/>
    <lineage>
        <taxon>Eukaryota</taxon>
        <taxon>Viridiplantae</taxon>
        <taxon>Streptophyta</taxon>
        <taxon>Embryophyta</taxon>
        <taxon>Tracheophyta</taxon>
        <taxon>Spermatophyta</taxon>
        <taxon>Magnoliopsida</taxon>
        <taxon>Liliopsida</taxon>
        <taxon>Poales</taxon>
        <taxon>Poaceae</taxon>
        <taxon>PACMAD clade</taxon>
        <taxon>Arundinoideae</taxon>
        <taxon>Arundineae</taxon>
        <taxon>Arundo</taxon>
    </lineage>
</organism>
<dbReference type="EMBL" id="GBRH01184867">
    <property type="protein sequence ID" value="JAE13029.1"/>
    <property type="molecule type" value="Transcribed_RNA"/>
</dbReference>
<dbReference type="AlphaFoldDB" id="A0A0A9FP17"/>
<name>A0A0A9FP17_ARUDO</name>
<reference evidence="1" key="2">
    <citation type="journal article" date="2015" name="Data Brief">
        <title>Shoot transcriptome of the giant reed, Arundo donax.</title>
        <authorList>
            <person name="Barrero R.A."/>
            <person name="Guerrero F.D."/>
            <person name="Moolhuijzen P."/>
            <person name="Goolsby J.A."/>
            <person name="Tidwell J."/>
            <person name="Bellgard S.E."/>
            <person name="Bellgard M.I."/>
        </authorList>
    </citation>
    <scope>NUCLEOTIDE SEQUENCE</scope>
    <source>
        <tissue evidence="1">Shoot tissue taken approximately 20 cm above the soil surface</tissue>
    </source>
</reference>
<evidence type="ECO:0000313" key="1">
    <source>
        <dbReference type="EMBL" id="JAE13029.1"/>
    </source>
</evidence>
<sequence>MLMHKAKLCVSSQMKCAQFKSYNDN</sequence>
<protein>
    <submittedName>
        <fullName evidence="1">Uncharacterized protein</fullName>
    </submittedName>
</protein>
<reference evidence="1" key="1">
    <citation type="submission" date="2014-09" db="EMBL/GenBank/DDBJ databases">
        <authorList>
            <person name="Magalhaes I.L.F."/>
            <person name="Oliveira U."/>
            <person name="Santos F.R."/>
            <person name="Vidigal T.H.D.A."/>
            <person name="Brescovit A.D."/>
            <person name="Santos A.J."/>
        </authorList>
    </citation>
    <scope>NUCLEOTIDE SEQUENCE</scope>
    <source>
        <tissue evidence="1">Shoot tissue taken approximately 20 cm above the soil surface</tissue>
    </source>
</reference>
<accession>A0A0A9FP17</accession>